<accession>A0A8S9RZJ5</accession>
<evidence type="ECO:0000313" key="2">
    <source>
        <dbReference type="Proteomes" id="UP000712600"/>
    </source>
</evidence>
<proteinExistence type="predicted"/>
<reference evidence="1" key="1">
    <citation type="submission" date="2019-12" db="EMBL/GenBank/DDBJ databases">
        <title>Genome sequencing and annotation of Brassica cretica.</title>
        <authorList>
            <person name="Studholme D.J."/>
            <person name="Sarris P."/>
        </authorList>
    </citation>
    <scope>NUCLEOTIDE SEQUENCE</scope>
    <source>
        <strain evidence="1">PFS-109/04</strain>
        <tissue evidence="1">Leaf</tissue>
    </source>
</reference>
<sequence>MSIDVKVLTSVAAAEISSPWLFVSYISDFSIGTSLPRFGVASSIDVRLRLSVDMWMRLSIDVDASGR</sequence>
<organism evidence="1 2">
    <name type="scientific">Brassica cretica</name>
    <name type="common">Mustard</name>
    <dbReference type="NCBI Taxonomy" id="69181"/>
    <lineage>
        <taxon>Eukaryota</taxon>
        <taxon>Viridiplantae</taxon>
        <taxon>Streptophyta</taxon>
        <taxon>Embryophyta</taxon>
        <taxon>Tracheophyta</taxon>
        <taxon>Spermatophyta</taxon>
        <taxon>Magnoliopsida</taxon>
        <taxon>eudicotyledons</taxon>
        <taxon>Gunneridae</taxon>
        <taxon>Pentapetalae</taxon>
        <taxon>rosids</taxon>
        <taxon>malvids</taxon>
        <taxon>Brassicales</taxon>
        <taxon>Brassicaceae</taxon>
        <taxon>Brassiceae</taxon>
        <taxon>Brassica</taxon>
    </lineage>
</organism>
<comment type="caution">
    <text evidence="1">The sequence shown here is derived from an EMBL/GenBank/DDBJ whole genome shotgun (WGS) entry which is preliminary data.</text>
</comment>
<evidence type="ECO:0000313" key="1">
    <source>
        <dbReference type="EMBL" id="KAF3585532.1"/>
    </source>
</evidence>
<dbReference type="AlphaFoldDB" id="A0A8S9RZJ5"/>
<dbReference type="EMBL" id="QGKX02000088">
    <property type="protein sequence ID" value="KAF3585532.1"/>
    <property type="molecule type" value="Genomic_DNA"/>
</dbReference>
<dbReference type="Proteomes" id="UP000712600">
    <property type="component" value="Unassembled WGS sequence"/>
</dbReference>
<gene>
    <name evidence="1" type="ORF">F2Q69_00030191</name>
</gene>
<protein>
    <submittedName>
        <fullName evidence="1">Uncharacterized protein</fullName>
    </submittedName>
</protein>
<name>A0A8S9RZJ5_BRACR</name>